<dbReference type="GO" id="GO:0006605">
    <property type="term" value="P:protein targeting"/>
    <property type="evidence" value="ECO:0007669"/>
    <property type="project" value="UniProtKB-UniRule"/>
</dbReference>
<feature type="domain" description="Protein translocase subunit SecDF P1" evidence="11">
    <location>
        <begin position="84"/>
        <end position="141"/>
    </location>
</feature>
<dbReference type="InterPro" id="IPR048631">
    <property type="entry name" value="SecD_1st"/>
</dbReference>
<dbReference type="SUPFAM" id="SSF82866">
    <property type="entry name" value="Multidrug efflux transporter AcrB transmembrane domain"/>
    <property type="match status" value="1"/>
</dbReference>
<evidence type="ECO:0000313" key="13">
    <source>
        <dbReference type="EMBL" id="TET47670.1"/>
    </source>
</evidence>
<dbReference type="Gene3D" id="3.30.70.3220">
    <property type="match status" value="1"/>
</dbReference>
<dbReference type="AlphaFoldDB" id="A0A523UYU9"/>
<evidence type="ECO:0000256" key="7">
    <source>
        <dbReference type="ARBA" id="ARBA00023010"/>
    </source>
</evidence>
<feature type="domain" description="SecDF P1 head subdomain" evidence="12">
    <location>
        <begin position="232"/>
        <end position="337"/>
    </location>
</feature>
<dbReference type="Pfam" id="PF07549">
    <property type="entry name" value="Sec_GG"/>
    <property type="match status" value="1"/>
</dbReference>
<dbReference type="InterPro" id="IPR001036">
    <property type="entry name" value="Acrflvin-R"/>
</dbReference>
<comment type="caution">
    <text evidence="9">Lacks conserved residue(s) required for the propagation of feature annotation.</text>
</comment>
<evidence type="ECO:0000259" key="11">
    <source>
        <dbReference type="Pfam" id="PF21760"/>
    </source>
</evidence>
<feature type="domain" description="Protein export membrane protein SecD/SecF C-terminal" evidence="10">
    <location>
        <begin position="340"/>
        <end position="505"/>
    </location>
</feature>
<keyword evidence="4 9" id="KW-0812">Transmembrane</keyword>
<comment type="caution">
    <text evidence="13">The sequence shown here is derived from an EMBL/GenBank/DDBJ whole genome shotgun (WGS) entry which is preliminary data.</text>
</comment>
<evidence type="ECO:0000313" key="14">
    <source>
        <dbReference type="Proteomes" id="UP000315525"/>
    </source>
</evidence>
<evidence type="ECO:0000259" key="12">
    <source>
        <dbReference type="Pfam" id="PF22599"/>
    </source>
</evidence>
<feature type="transmembrane region" description="Helical" evidence="9">
    <location>
        <begin position="409"/>
        <end position="433"/>
    </location>
</feature>
<evidence type="ECO:0000256" key="2">
    <source>
        <dbReference type="ARBA" id="ARBA00022448"/>
    </source>
</evidence>
<feature type="transmembrane region" description="Helical" evidence="9">
    <location>
        <begin position="383"/>
        <end position="403"/>
    </location>
</feature>
<keyword evidence="8 9" id="KW-0472">Membrane</keyword>
<comment type="function">
    <text evidence="9">Part of the Sec protein translocase complex. Interacts with the SecYEG preprotein conducting channel. SecDF uses the proton motive force (PMF) to complete protein translocation after the ATP-dependent function of SecA.</text>
</comment>
<comment type="similarity">
    <text evidence="9">Belongs to the SecD/SecF family. SecD subfamily.</text>
</comment>
<evidence type="ECO:0000256" key="6">
    <source>
        <dbReference type="ARBA" id="ARBA00022989"/>
    </source>
</evidence>
<dbReference type="GO" id="GO:0015450">
    <property type="term" value="F:protein-transporting ATPase activity"/>
    <property type="evidence" value="ECO:0007669"/>
    <property type="project" value="InterPro"/>
</dbReference>
<proteinExistence type="inferred from homology"/>
<reference evidence="13 14" key="1">
    <citation type="submission" date="2019-03" db="EMBL/GenBank/DDBJ databases">
        <title>Metabolic potential of uncultured bacteria and archaea associated with petroleum seepage in deep-sea sediments.</title>
        <authorList>
            <person name="Dong X."/>
            <person name="Hubert C."/>
        </authorList>
    </citation>
    <scope>NUCLEOTIDE SEQUENCE [LARGE SCALE GENOMIC DNA]</scope>
    <source>
        <strain evidence="13">E44_bin18</strain>
    </source>
</reference>
<dbReference type="HAMAP" id="MF_01463_B">
    <property type="entry name" value="SecD_B"/>
    <property type="match status" value="1"/>
</dbReference>
<evidence type="ECO:0000256" key="5">
    <source>
        <dbReference type="ARBA" id="ARBA00022927"/>
    </source>
</evidence>
<gene>
    <name evidence="9 13" type="primary">secD</name>
    <name evidence="13" type="ORF">E3J62_00720</name>
</gene>
<evidence type="ECO:0000256" key="3">
    <source>
        <dbReference type="ARBA" id="ARBA00022475"/>
    </source>
</evidence>
<sequence>MRRGLRWRILIVFMAIGLAGWQFSYTVRLGRLTPEQKLTMTEEEMKQLNKKALHLGLDLQGGMHLVLEVDKSKLSPDEAKDATNRVLEVLRNRIDQFGVFEPTIQKQGTDRIAVQLPGVLDRQRAKDVIGKTAQLEFRLVESALKTQRLLEAIDRVVMSAESVAVEDTLDYTVRPLLSLIRRHRADFVVDDRYRSTFNKYTSLPEAARLMPEGQEFLWGQETYIEGRKFRPIYLVRKDPELTGAAIVDAEVGIGSSDNPNEVRVDLTMTRQARAKWAAITGGNVGRRLAIVLDRIVQSAPVIRERIASGRSQIEMGLSPLEEAKDLAIVLRAGALPAPVKVIEERSVGPSLGADSIRSGVRSLVIGGVVVLLFMLVYYSVSGFVAGIALVLNLVFVLAVLSGFRASLSLPGMAGLVLTIGMSVDANVLIFERIREELLAGKTVRAAIDNGYSKAFRTILDANMTTLLAAVILWIFGTRFAMGPVTGFAVTLSIGIVCSFFTAIVVTRVIFDVATLKRQPKKLLI</sequence>
<dbReference type="Proteomes" id="UP000315525">
    <property type="component" value="Unassembled WGS sequence"/>
</dbReference>
<feature type="transmembrane region" description="Helical" evidence="9">
    <location>
        <begin position="359"/>
        <end position="378"/>
    </location>
</feature>
<keyword evidence="3 9" id="KW-1003">Cell membrane</keyword>
<dbReference type="GO" id="GO:0065002">
    <property type="term" value="P:intracellular protein transmembrane transport"/>
    <property type="evidence" value="ECO:0007669"/>
    <property type="project" value="UniProtKB-UniRule"/>
</dbReference>
<dbReference type="FunFam" id="1.20.1640.10:FF:000004">
    <property type="entry name" value="Protein translocase subunit SecD"/>
    <property type="match status" value="1"/>
</dbReference>
<dbReference type="GO" id="GO:0005886">
    <property type="term" value="C:plasma membrane"/>
    <property type="evidence" value="ECO:0007669"/>
    <property type="project" value="UniProtKB-SubCell"/>
</dbReference>
<keyword evidence="7 9" id="KW-0811">Translocation</keyword>
<keyword evidence="6 9" id="KW-1133">Transmembrane helix</keyword>
<feature type="transmembrane region" description="Helical" evidence="9">
    <location>
        <begin position="487"/>
        <end position="510"/>
    </location>
</feature>
<dbReference type="NCBIfam" id="TIGR00916">
    <property type="entry name" value="2A0604s01"/>
    <property type="match status" value="1"/>
</dbReference>
<dbReference type="Gene3D" id="3.30.1360.200">
    <property type="match status" value="1"/>
</dbReference>
<name>A0A523UYU9_UNCT6</name>
<dbReference type="Pfam" id="PF02355">
    <property type="entry name" value="SecD_SecF_C"/>
    <property type="match status" value="1"/>
</dbReference>
<dbReference type="InterPro" id="IPR005791">
    <property type="entry name" value="SecD"/>
</dbReference>
<dbReference type="EMBL" id="SOJN01000011">
    <property type="protein sequence ID" value="TET47670.1"/>
    <property type="molecule type" value="Genomic_DNA"/>
</dbReference>
<organism evidence="13 14">
    <name type="scientific">candidate division TA06 bacterium</name>
    <dbReference type="NCBI Taxonomy" id="2250710"/>
    <lineage>
        <taxon>Bacteria</taxon>
        <taxon>Bacteria division TA06</taxon>
    </lineage>
</organism>
<accession>A0A523UYU9</accession>
<dbReference type="InterPro" id="IPR022646">
    <property type="entry name" value="SecD/SecF_CS"/>
</dbReference>
<evidence type="ECO:0000256" key="8">
    <source>
        <dbReference type="ARBA" id="ARBA00023136"/>
    </source>
</evidence>
<comment type="subunit">
    <text evidence="9">Forms a complex with SecF. Part of the essential Sec protein translocation apparatus which comprises SecA, SecYEG and auxiliary proteins SecDF. Other proteins may also be involved.</text>
</comment>
<evidence type="ECO:0000256" key="9">
    <source>
        <dbReference type="HAMAP-Rule" id="MF_01463"/>
    </source>
</evidence>
<comment type="subcellular location">
    <subcellularLocation>
        <location evidence="1 9">Cell membrane</location>
        <topology evidence="1 9">Multi-pass membrane protein</topology>
    </subcellularLocation>
</comment>
<dbReference type="InterPro" id="IPR022813">
    <property type="entry name" value="SecD/SecF_arch_bac"/>
</dbReference>
<keyword evidence="5 9" id="KW-0653">Protein transport</keyword>
<dbReference type="NCBIfam" id="TIGR01129">
    <property type="entry name" value="secD"/>
    <property type="match status" value="1"/>
</dbReference>
<dbReference type="InterPro" id="IPR054384">
    <property type="entry name" value="SecDF_P1_head"/>
</dbReference>
<evidence type="ECO:0000259" key="10">
    <source>
        <dbReference type="Pfam" id="PF02355"/>
    </source>
</evidence>
<dbReference type="Pfam" id="PF21760">
    <property type="entry name" value="SecD_1st"/>
    <property type="match status" value="1"/>
</dbReference>
<protein>
    <recommendedName>
        <fullName evidence="9">Protein translocase subunit SecD</fullName>
    </recommendedName>
</protein>
<dbReference type="Pfam" id="PF22599">
    <property type="entry name" value="SecDF_P1_head"/>
    <property type="match status" value="1"/>
</dbReference>
<dbReference type="GO" id="GO:0043952">
    <property type="term" value="P:protein transport by the Sec complex"/>
    <property type="evidence" value="ECO:0007669"/>
    <property type="project" value="UniProtKB-UniRule"/>
</dbReference>
<evidence type="ECO:0000256" key="1">
    <source>
        <dbReference type="ARBA" id="ARBA00004651"/>
    </source>
</evidence>
<keyword evidence="2 9" id="KW-0813">Transport</keyword>
<evidence type="ECO:0000256" key="4">
    <source>
        <dbReference type="ARBA" id="ARBA00022692"/>
    </source>
</evidence>
<feature type="transmembrane region" description="Helical" evidence="9">
    <location>
        <begin position="454"/>
        <end position="475"/>
    </location>
</feature>
<dbReference type="PANTHER" id="PTHR30081:SF1">
    <property type="entry name" value="PROTEIN TRANSLOCASE SUBUNIT SECD"/>
    <property type="match status" value="1"/>
</dbReference>
<dbReference type="PRINTS" id="PR00702">
    <property type="entry name" value="ACRIFLAVINRP"/>
</dbReference>
<dbReference type="InterPro" id="IPR048634">
    <property type="entry name" value="SecD_SecF_C"/>
</dbReference>
<dbReference type="InterPro" id="IPR055344">
    <property type="entry name" value="SecD_SecF_C_bact"/>
</dbReference>
<dbReference type="PANTHER" id="PTHR30081">
    <property type="entry name" value="PROTEIN-EXPORT MEMBRANE PROTEIN SEC"/>
    <property type="match status" value="1"/>
</dbReference>
<dbReference type="Gene3D" id="1.20.1640.10">
    <property type="entry name" value="Multidrug efflux transporter AcrB transmembrane domain"/>
    <property type="match status" value="1"/>
</dbReference>